<dbReference type="RefSeq" id="WP_114208724.1">
    <property type="nucleotide sequence ID" value="NZ_CP030840.1"/>
</dbReference>
<sequence>MIKLHPGLALKADDVYQICRGGDTKIVALMGTIGCGKTTLIAGIFQAFLEGSVAGYSFRRSDTLVAFEEKCFNSRTSSESSVASMPRTSGQVGAEFYHLEVVRDADRSIHRILLLDLSGEVYEGAMHVEDDAAKLTVLRDVSLLVQLIDGKKLSSGATREKVYSDAKGLLRRLFEVNSITAQTPLQVVVSKVDQLVGDDTSQRALEAVRATVASRFAKESQRPHFEIREIAASPAQETTVPMRFGVNGLLSSWLADEESAMPALPKLKVSGDRLQHRLGEVWMPERFEASE</sequence>
<dbReference type="EMBL" id="CP030840">
    <property type="protein sequence ID" value="AXC13818.1"/>
    <property type="molecule type" value="Genomic_DNA"/>
</dbReference>
<protein>
    <recommendedName>
        <fullName evidence="1">Double-GTPase 2 domain-containing protein</fullName>
    </recommendedName>
</protein>
<gene>
    <name evidence="2" type="ORF">ACPOL_4546</name>
</gene>
<dbReference type="InterPro" id="IPR045528">
    <property type="entry name" value="DO-GTPase2"/>
</dbReference>
<feature type="domain" description="Double-GTPase 2" evidence="1">
    <location>
        <begin position="26"/>
        <end position="254"/>
    </location>
</feature>
<evidence type="ECO:0000313" key="2">
    <source>
        <dbReference type="EMBL" id="AXC13818.1"/>
    </source>
</evidence>
<name>A0A2Z5G3Y1_9BACT</name>
<evidence type="ECO:0000313" key="3">
    <source>
        <dbReference type="Proteomes" id="UP000253606"/>
    </source>
</evidence>
<organism evidence="2 3">
    <name type="scientific">Acidisarcina polymorpha</name>
    <dbReference type="NCBI Taxonomy" id="2211140"/>
    <lineage>
        <taxon>Bacteria</taxon>
        <taxon>Pseudomonadati</taxon>
        <taxon>Acidobacteriota</taxon>
        <taxon>Terriglobia</taxon>
        <taxon>Terriglobales</taxon>
        <taxon>Acidobacteriaceae</taxon>
        <taxon>Acidisarcina</taxon>
    </lineage>
</organism>
<dbReference type="AlphaFoldDB" id="A0A2Z5G3Y1"/>
<accession>A0A2Z5G3Y1</accession>
<dbReference type="SUPFAM" id="SSF52540">
    <property type="entry name" value="P-loop containing nucleoside triphosphate hydrolases"/>
    <property type="match status" value="1"/>
</dbReference>
<dbReference type="KEGG" id="abas:ACPOL_4546"/>
<evidence type="ECO:0000259" key="1">
    <source>
        <dbReference type="Pfam" id="PF19993"/>
    </source>
</evidence>
<dbReference type="Gene3D" id="3.40.50.300">
    <property type="entry name" value="P-loop containing nucleotide triphosphate hydrolases"/>
    <property type="match status" value="1"/>
</dbReference>
<proteinExistence type="predicted"/>
<dbReference type="InterPro" id="IPR027417">
    <property type="entry name" value="P-loop_NTPase"/>
</dbReference>
<keyword evidence="3" id="KW-1185">Reference proteome</keyword>
<reference evidence="2 3" key="1">
    <citation type="journal article" date="2018" name="Front. Microbiol.">
        <title>Hydrolytic Capabilities as a Key to Environmental Success: Chitinolytic and Cellulolytic Acidobacteria From Acidic Sub-arctic Soils and Boreal Peatlands.</title>
        <authorList>
            <person name="Belova S.E."/>
            <person name="Ravin N.V."/>
            <person name="Pankratov T.A."/>
            <person name="Rakitin A.L."/>
            <person name="Ivanova A.A."/>
            <person name="Beletsky A.V."/>
            <person name="Mardanov A.V."/>
            <person name="Sinninghe Damste J.S."/>
            <person name="Dedysh S.N."/>
        </authorList>
    </citation>
    <scope>NUCLEOTIDE SEQUENCE [LARGE SCALE GENOMIC DNA]</scope>
    <source>
        <strain evidence="2 3">SBC82</strain>
    </source>
</reference>
<dbReference type="OrthoDB" id="1551034at2"/>
<dbReference type="Proteomes" id="UP000253606">
    <property type="component" value="Chromosome"/>
</dbReference>
<dbReference type="Pfam" id="PF19993">
    <property type="entry name" value="DO-GTPase2"/>
    <property type="match status" value="1"/>
</dbReference>